<protein>
    <recommendedName>
        <fullName evidence="3">ROK family protein</fullName>
    </recommendedName>
</protein>
<evidence type="ECO:0000313" key="1">
    <source>
        <dbReference type="EMBL" id="RSK48902.1"/>
    </source>
</evidence>
<gene>
    <name evidence="1" type="ORF">EI291_10090</name>
</gene>
<organism evidence="1 2">
    <name type="scientific">Hymenobacter rigui</name>
    <dbReference type="NCBI Taxonomy" id="334424"/>
    <lineage>
        <taxon>Bacteria</taxon>
        <taxon>Pseudomonadati</taxon>
        <taxon>Bacteroidota</taxon>
        <taxon>Cytophagia</taxon>
        <taxon>Cytophagales</taxon>
        <taxon>Hymenobacteraceae</taxon>
        <taxon>Hymenobacter</taxon>
    </lineage>
</organism>
<comment type="caution">
    <text evidence="1">The sequence shown here is derived from an EMBL/GenBank/DDBJ whole genome shotgun (WGS) entry which is preliminary data.</text>
</comment>
<accession>A0A3R9V8I3</accession>
<proteinExistence type="predicted"/>
<dbReference type="Proteomes" id="UP000273500">
    <property type="component" value="Unassembled WGS sequence"/>
</dbReference>
<reference evidence="1 2" key="1">
    <citation type="submission" date="2018-12" db="EMBL/GenBank/DDBJ databases">
        <authorList>
            <person name="Feng G."/>
            <person name="Zhu H."/>
        </authorList>
    </citation>
    <scope>NUCLEOTIDE SEQUENCE [LARGE SCALE GENOMIC DNA]</scope>
    <source>
        <strain evidence="1 2">KCTC 12533</strain>
    </source>
</reference>
<sequence length="63" mass="7008">MSKWFAYLQGGWQESLREFPFLKVVEQLVVAPSTLDNAAVLGAAALCHIKQELPFHPSTVHSL</sequence>
<name>A0A3R9V8I3_9BACT</name>
<dbReference type="EMBL" id="RWIT01000004">
    <property type="protein sequence ID" value="RSK48902.1"/>
    <property type="molecule type" value="Genomic_DNA"/>
</dbReference>
<keyword evidence="2" id="KW-1185">Reference proteome</keyword>
<evidence type="ECO:0000313" key="2">
    <source>
        <dbReference type="Proteomes" id="UP000273500"/>
    </source>
</evidence>
<dbReference type="AlphaFoldDB" id="A0A3R9V8I3"/>
<dbReference type="RefSeq" id="WP_170172594.1">
    <property type="nucleotide sequence ID" value="NZ_RWIT01000004.1"/>
</dbReference>
<evidence type="ECO:0008006" key="3">
    <source>
        <dbReference type="Google" id="ProtNLM"/>
    </source>
</evidence>